<evidence type="ECO:0000313" key="4">
    <source>
        <dbReference type="EMBL" id="KAL2801887.1"/>
    </source>
</evidence>
<comment type="similarity">
    <text evidence="1">Belongs to the amidase family.</text>
</comment>
<dbReference type="PANTHER" id="PTHR46072">
    <property type="entry name" value="AMIDASE-RELATED-RELATED"/>
    <property type="match status" value="1"/>
</dbReference>
<keyword evidence="5" id="KW-1185">Reference proteome</keyword>
<evidence type="ECO:0000256" key="2">
    <source>
        <dbReference type="ARBA" id="ARBA00022801"/>
    </source>
</evidence>
<dbReference type="PIRSF" id="PIRSF001221">
    <property type="entry name" value="Amidase_fungi"/>
    <property type="match status" value="1"/>
</dbReference>
<reference evidence="4 5" key="1">
    <citation type="submission" date="2024-07" db="EMBL/GenBank/DDBJ databases">
        <title>Section-level genome sequencing and comparative genomics of Aspergillus sections Usti and Cavernicolus.</title>
        <authorList>
            <consortium name="Lawrence Berkeley National Laboratory"/>
            <person name="Nybo J.L."/>
            <person name="Vesth T.C."/>
            <person name="Theobald S."/>
            <person name="Frisvad J.C."/>
            <person name="Larsen T.O."/>
            <person name="Kjaerboelling I."/>
            <person name="Rothschild-Mancinelli K."/>
            <person name="Lyhne E.K."/>
            <person name="Kogle M.E."/>
            <person name="Barry K."/>
            <person name="Clum A."/>
            <person name="Na H."/>
            <person name="Ledsgaard L."/>
            <person name="Lin J."/>
            <person name="Lipzen A."/>
            <person name="Kuo A."/>
            <person name="Riley R."/>
            <person name="Mondo S."/>
            <person name="Labutti K."/>
            <person name="Haridas S."/>
            <person name="Pangalinan J."/>
            <person name="Salamov A.A."/>
            <person name="Simmons B.A."/>
            <person name="Magnuson J.K."/>
            <person name="Chen J."/>
            <person name="Drula E."/>
            <person name="Henrissat B."/>
            <person name="Wiebenga A."/>
            <person name="Lubbers R.J."/>
            <person name="Gomes A.C."/>
            <person name="Makela M.R."/>
            <person name="Stajich J."/>
            <person name="Grigoriev I.V."/>
            <person name="Mortensen U.H."/>
            <person name="De Vries R.P."/>
            <person name="Baker S.E."/>
            <person name="Andersen M.R."/>
        </authorList>
    </citation>
    <scope>NUCLEOTIDE SEQUENCE [LARGE SCALE GENOMIC DNA]</scope>
    <source>
        <strain evidence="4 5">CBS 588.65</strain>
    </source>
</reference>
<name>A0ABR4GSI6_9EURO</name>
<dbReference type="PANTHER" id="PTHR46072:SF5">
    <property type="entry name" value="GENERAL AMIDASE-C"/>
    <property type="match status" value="1"/>
</dbReference>
<protein>
    <submittedName>
        <fullName evidence="4">Amidase signature domain-containing protein</fullName>
    </submittedName>
</protein>
<dbReference type="InterPro" id="IPR023631">
    <property type="entry name" value="Amidase_dom"/>
</dbReference>
<proteinExistence type="inferred from homology"/>
<dbReference type="Gene3D" id="3.90.1300.10">
    <property type="entry name" value="Amidase signature (AS) domain"/>
    <property type="match status" value="1"/>
</dbReference>
<evidence type="ECO:0000259" key="3">
    <source>
        <dbReference type="Pfam" id="PF01425"/>
    </source>
</evidence>
<dbReference type="SUPFAM" id="SSF75304">
    <property type="entry name" value="Amidase signature (AS) enzymes"/>
    <property type="match status" value="1"/>
</dbReference>
<dbReference type="EMBL" id="JBFXLT010000229">
    <property type="protein sequence ID" value="KAL2801887.1"/>
    <property type="molecule type" value="Genomic_DNA"/>
</dbReference>
<dbReference type="Proteomes" id="UP001610334">
    <property type="component" value="Unassembled WGS sequence"/>
</dbReference>
<dbReference type="Pfam" id="PF01425">
    <property type="entry name" value="Amidase"/>
    <property type="match status" value="1"/>
</dbReference>
<sequence>MSATALVAAKLRERDSMIPADWVLPEHILRHVQERSRAALDLFTETSLLTKREVLITEGYDAQALSTRIARSEFTAVEVCLAFCKRAAIAQQLTNCATEIFIDKALERAKFLDDYLRMKQEPYGPFHGVPISVKDCYNVEGQATTIGFVSFLGKPKAVKNSPIVDILRDNGALIYCKTNVPQTMMTMDTVNNVFGRTLNACNPHRTAGGSSGGEGALVRLRGSLLGVGTDIGGSIRVPSLCNGVYGFKPTADRIPHGEWVSGMRPGMPGLVSSAGPLASSPTDLTFFCKSVIQCEPWKRDTTALAIPWRDVSRKERLRIGLFKGDSRYPLTPPVIRALESAALTLEEAGHEVIELANIPSLEDGLQIAARYFLLDNKQTLTEHISAGGEQPIKALAYASPVAIVGSDERISNNPTIDDVFDCNAARSDYHNKMVAVWNRHDLDVVICPGGRAPAPPHDEHGVPVYTVVWNLVNFPASIIPFLRVDKSIDSSDDYDASAAHNLPIAVQIVGRTCQDEETLMATEVISEALGRLPGL</sequence>
<comment type="caution">
    <text evidence="4">The sequence shown here is derived from an EMBL/GenBank/DDBJ whole genome shotgun (WGS) entry which is preliminary data.</text>
</comment>
<accession>A0ABR4GSI6</accession>
<dbReference type="InterPro" id="IPR036928">
    <property type="entry name" value="AS_sf"/>
</dbReference>
<feature type="domain" description="Amidase" evidence="3">
    <location>
        <begin position="78"/>
        <end position="519"/>
    </location>
</feature>
<gene>
    <name evidence="4" type="ORF">BJX63DRAFT_141507</name>
</gene>
<evidence type="ECO:0000256" key="1">
    <source>
        <dbReference type="ARBA" id="ARBA00009199"/>
    </source>
</evidence>
<evidence type="ECO:0000313" key="5">
    <source>
        <dbReference type="Proteomes" id="UP001610334"/>
    </source>
</evidence>
<keyword evidence="2" id="KW-0378">Hydrolase</keyword>
<organism evidence="4 5">
    <name type="scientific">Aspergillus granulosus</name>
    <dbReference type="NCBI Taxonomy" id="176169"/>
    <lineage>
        <taxon>Eukaryota</taxon>
        <taxon>Fungi</taxon>
        <taxon>Dikarya</taxon>
        <taxon>Ascomycota</taxon>
        <taxon>Pezizomycotina</taxon>
        <taxon>Eurotiomycetes</taxon>
        <taxon>Eurotiomycetidae</taxon>
        <taxon>Eurotiales</taxon>
        <taxon>Aspergillaceae</taxon>
        <taxon>Aspergillus</taxon>
        <taxon>Aspergillus subgen. Nidulantes</taxon>
    </lineage>
</organism>